<dbReference type="InterPro" id="IPR017972">
    <property type="entry name" value="Cyt_P450_CS"/>
</dbReference>
<dbReference type="AlphaFoldDB" id="A0A2S3H098"/>
<dbReference type="InterPro" id="IPR002401">
    <property type="entry name" value="Cyt_P450_E_grp-I"/>
</dbReference>
<dbReference type="GO" id="GO:0005506">
    <property type="term" value="F:iron ion binding"/>
    <property type="evidence" value="ECO:0007669"/>
    <property type="project" value="InterPro"/>
</dbReference>
<dbReference type="InterPro" id="IPR036396">
    <property type="entry name" value="Cyt_P450_sf"/>
</dbReference>
<keyword evidence="2 6" id="KW-0349">Heme</keyword>
<keyword evidence="8" id="KW-1133">Transmembrane helix</keyword>
<evidence type="ECO:0000256" key="5">
    <source>
        <dbReference type="ARBA" id="ARBA00023004"/>
    </source>
</evidence>
<dbReference type="GO" id="GO:0020037">
    <property type="term" value="F:heme binding"/>
    <property type="evidence" value="ECO:0007669"/>
    <property type="project" value="InterPro"/>
</dbReference>
<keyword evidence="7" id="KW-0503">Monooxygenase</keyword>
<dbReference type="GO" id="GO:0004497">
    <property type="term" value="F:monooxygenase activity"/>
    <property type="evidence" value="ECO:0007669"/>
    <property type="project" value="UniProtKB-KW"/>
</dbReference>
<dbReference type="InterPro" id="IPR001128">
    <property type="entry name" value="Cyt_P450"/>
</dbReference>
<evidence type="ECO:0000256" key="8">
    <source>
        <dbReference type="SAM" id="Phobius"/>
    </source>
</evidence>
<dbReference type="PANTHER" id="PTHR47944:SF7">
    <property type="entry name" value="OS09G0264400 PROTEIN"/>
    <property type="match status" value="1"/>
</dbReference>
<keyword evidence="3 6" id="KW-0479">Metal-binding</keyword>
<keyword evidence="8" id="KW-0472">Membrane</keyword>
<dbReference type="PRINTS" id="PR00463">
    <property type="entry name" value="EP450I"/>
</dbReference>
<comment type="cofactor">
    <cofactor evidence="6">
        <name>heme</name>
        <dbReference type="ChEBI" id="CHEBI:30413"/>
    </cofactor>
</comment>
<feature type="transmembrane region" description="Helical" evidence="8">
    <location>
        <begin position="6"/>
        <end position="22"/>
    </location>
</feature>
<dbReference type="Gramene" id="PAN12632">
    <property type="protein sequence ID" value="PAN12632"/>
    <property type="gene ID" value="PAHAL_2G279700"/>
</dbReference>
<keyword evidence="5 6" id="KW-0408">Iron</keyword>
<protein>
    <submittedName>
        <fullName evidence="9">Uncharacterized protein</fullName>
    </submittedName>
</protein>
<gene>
    <name evidence="9" type="ORF">PAHAL_2G279700</name>
</gene>
<dbReference type="PANTHER" id="PTHR47944">
    <property type="entry name" value="CYTOCHROME P450 98A9"/>
    <property type="match status" value="1"/>
</dbReference>
<evidence type="ECO:0000256" key="7">
    <source>
        <dbReference type="RuleBase" id="RU000461"/>
    </source>
</evidence>
<dbReference type="CDD" id="cd20618">
    <property type="entry name" value="CYP71_clan"/>
    <property type="match status" value="1"/>
</dbReference>
<dbReference type="PRINTS" id="PR00385">
    <property type="entry name" value="P450"/>
</dbReference>
<evidence type="ECO:0000256" key="6">
    <source>
        <dbReference type="PIRSR" id="PIRSR602401-1"/>
    </source>
</evidence>
<organism evidence="9">
    <name type="scientific">Panicum hallii</name>
    <dbReference type="NCBI Taxonomy" id="206008"/>
    <lineage>
        <taxon>Eukaryota</taxon>
        <taxon>Viridiplantae</taxon>
        <taxon>Streptophyta</taxon>
        <taxon>Embryophyta</taxon>
        <taxon>Tracheophyta</taxon>
        <taxon>Spermatophyta</taxon>
        <taxon>Magnoliopsida</taxon>
        <taxon>Liliopsida</taxon>
        <taxon>Poales</taxon>
        <taxon>Poaceae</taxon>
        <taxon>PACMAD clade</taxon>
        <taxon>Panicoideae</taxon>
        <taxon>Panicodae</taxon>
        <taxon>Paniceae</taxon>
        <taxon>Panicinae</taxon>
        <taxon>Panicum</taxon>
        <taxon>Panicum sect. Panicum</taxon>
    </lineage>
</organism>
<evidence type="ECO:0000256" key="2">
    <source>
        <dbReference type="ARBA" id="ARBA00022617"/>
    </source>
</evidence>
<evidence type="ECO:0000256" key="3">
    <source>
        <dbReference type="ARBA" id="ARBA00022723"/>
    </source>
</evidence>
<keyword evidence="4 7" id="KW-0560">Oxidoreductase</keyword>
<feature type="binding site" description="axial binding residue" evidence="6">
    <location>
        <position position="450"/>
    </location>
    <ligand>
        <name>heme</name>
        <dbReference type="ChEBI" id="CHEBI:30413"/>
    </ligand>
    <ligandPart>
        <name>Fe</name>
        <dbReference type="ChEBI" id="CHEBI:18248"/>
    </ligandPart>
</feature>
<evidence type="ECO:0000256" key="1">
    <source>
        <dbReference type="ARBA" id="ARBA00010617"/>
    </source>
</evidence>
<proteinExistence type="inferred from homology"/>
<dbReference type="FunFam" id="1.10.630.10:FF:000038">
    <property type="entry name" value="Cytochrome P450 84A1"/>
    <property type="match status" value="1"/>
</dbReference>
<reference evidence="9" key="1">
    <citation type="submission" date="2018-04" db="EMBL/GenBank/DDBJ databases">
        <title>WGS assembly of Panicum hallii.</title>
        <authorList>
            <person name="Lovell J."/>
            <person name="Jenkins J."/>
            <person name="Lowry D."/>
            <person name="Mamidi S."/>
            <person name="Sreedasyam A."/>
            <person name="Weng X."/>
            <person name="Barry K."/>
            <person name="Bonette J."/>
            <person name="Campitelli B."/>
            <person name="Daum C."/>
            <person name="Gordon S."/>
            <person name="Gould B."/>
            <person name="Lipzen A."/>
            <person name="Macqueen A."/>
            <person name="Palacio-Mejia J."/>
            <person name="Plott C."/>
            <person name="Shakirov E."/>
            <person name="Shu S."/>
            <person name="Yoshinaga Y."/>
            <person name="Zane M."/>
            <person name="Rokhsar D."/>
            <person name="Grimwood J."/>
            <person name="Schmutz J."/>
            <person name="Juenger T."/>
        </authorList>
    </citation>
    <scope>NUCLEOTIDE SEQUENCE [LARGE SCALE GENOMIC DNA]</scope>
    <source>
        <strain evidence="9">FIL2</strain>
    </source>
</reference>
<dbReference type="GO" id="GO:0016705">
    <property type="term" value="F:oxidoreductase activity, acting on paired donors, with incorporation or reduction of molecular oxygen"/>
    <property type="evidence" value="ECO:0007669"/>
    <property type="project" value="InterPro"/>
</dbReference>
<sequence>MALPTWAAFIVLVTAVFLNVIISRGHRRTYNLPPGPKPWPIIGNLNLLGVLPHRSIHKLSKRYGPLVHLQLGSLPVVIGSSVEMARFFLKTKDATFADRPRFAIAKYGAYDSSDIMWTQYGPYLREVRRICAAELLSAKRLESFEHIRGEEVRGMLRGLREASGHVVRLRGYLQMMTLGVISRMVLGKKYIQEEAAAEGGSPPVLTPAEFREMVDEFFVLHGVFNIGDFIPWLDWLDLQGYVRRMKRMNRKFHRFLDHVLDEHNRRRRLEGEDFVARDLVDVLLQLADDPNLEVQLSRDNVKAIIQDALLGGSDTSAVTIEWAISELIKNPKLLGKATEELDRVVGRERLVTERDLPALPYIEAILKETFRLHPVAPMLVPHLAREDARVDGYDIPAGTVAFINVWSIGRDPTLWDAPEEFRPERFIGSKIDVKGQDFELLPFGSGRRMCPGLSLGLKVTLLSIANLLHGFVWRLPDGMAVEELSMEEIFLLAVPRKNPLEAVVEPRLQSHLYMCD</sequence>
<dbReference type="Gene3D" id="1.10.630.10">
    <property type="entry name" value="Cytochrome P450"/>
    <property type="match status" value="1"/>
</dbReference>
<dbReference type="Proteomes" id="UP000243499">
    <property type="component" value="Chromosome 2"/>
</dbReference>
<dbReference type="Pfam" id="PF00067">
    <property type="entry name" value="p450"/>
    <property type="match status" value="1"/>
</dbReference>
<dbReference type="SUPFAM" id="SSF48264">
    <property type="entry name" value="Cytochrome P450"/>
    <property type="match status" value="1"/>
</dbReference>
<name>A0A2S3H098_9POAL</name>
<accession>A0A2S3H098</accession>
<comment type="similarity">
    <text evidence="1 7">Belongs to the cytochrome P450 family.</text>
</comment>
<evidence type="ECO:0000313" key="9">
    <source>
        <dbReference type="EMBL" id="PAN12632.1"/>
    </source>
</evidence>
<dbReference type="EMBL" id="CM008047">
    <property type="protein sequence ID" value="PAN12632.1"/>
    <property type="molecule type" value="Genomic_DNA"/>
</dbReference>
<dbReference type="PROSITE" id="PS00086">
    <property type="entry name" value="CYTOCHROME_P450"/>
    <property type="match status" value="1"/>
</dbReference>
<evidence type="ECO:0000256" key="4">
    <source>
        <dbReference type="ARBA" id="ARBA00023002"/>
    </source>
</evidence>
<keyword evidence="8" id="KW-0812">Transmembrane</keyword>